<dbReference type="Gene3D" id="3.40.190.290">
    <property type="match status" value="1"/>
</dbReference>
<dbReference type="Proteomes" id="UP000188879">
    <property type="component" value="Unassembled WGS sequence"/>
</dbReference>
<gene>
    <name evidence="6" type="ORF">BKE38_18810</name>
</gene>
<evidence type="ECO:0000256" key="1">
    <source>
        <dbReference type="ARBA" id="ARBA00009437"/>
    </source>
</evidence>
<keyword evidence="7" id="KW-1185">Reference proteome</keyword>
<dbReference type="GO" id="GO:0003700">
    <property type="term" value="F:DNA-binding transcription factor activity"/>
    <property type="evidence" value="ECO:0007669"/>
    <property type="project" value="InterPro"/>
</dbReference>
<name>A0A1V2GZ80_9PROT</name>
<evidence type="ECO:0000313" key="6">
    <source>
        <dbReference type="EMBL" id="ONG50235.1"/>
    </source>
</evidence>
<dbReference type="SUPFAM" id="SSF46785">
    <property type="entry name" value="Winged helix' DNA-binding domain"/>
    <property type="match status" value="1"/>
</dbReference>
<dbReference type="Gene3D" id="1.10.10.10">
    <property type="entry name" value="Winged helix-like DNA-binding domain superfamily/Winged helix DNA-binding domain"/>
    <property type="match status" value="1"/>
</dbReference>
<proteinExistence type="inferred from homology"/>
<dbReference type="PROSITE" id="PS50931">
    <property type="entry name" value="HTH_LYSR"/>
    <property type="match status" value="1"/>
</dbReference>
<keyword evidence="4" id="KW-0804">Transcription</keyword>
<dbReference type="InterPro" id="IPR005119">
    <property type="entry name" value="LysR_subst-bd"/>
</dbReference>
<dbReference type="EMBL" id="MLCO01000196">
    <property type="protein sequence ID" value="ONG50235.1"/>
    <property type="molecule type" value="Genomic_DNA"/>
</dbReference>
<dbReference type="PANTHER" id="PTHR30427:SF1">
    <property type="entry name" value="TRANSCRIPTIONAL ACTIVATOR PROTEIN LYSR"/>
    <property type="match status" value="1"/>
</dbReference>
<reference evidence="6 7" key="1">
    <citation type="submission" date="2016-10" db="EMBL/GenBank/DDBJ databases">
        <title>Draft Genome sequence of Roseomonas sp. strain M3.</title>
        <authorList>
            <person name="Subhash Y."/>
            <person name="Lee S."/>
        </authorList>
    </citation>
    <scope>NUCLEOTIDE SEQUENCE [LARGE SCALE GENOMIC DNA]</scope>
    <source>
        <strain evidence="6 7">M3</strain>
    </source>
</reference>
<comment type="caution">
    <text evidence="6">The sequence shown here is derived from an EMBL/GenBank/DDBJ whole genome shotgun (WGS) entry which is preliminary data.</text>
</comment>
<dbReference type="GO" id="GO:0010628">
    <property type="term" value="P:positive regulation of gene expression"/>
    <property type="evidence" value="ECO:0007669"/>
    <property type="project" value="TreeGrafter"/>
</dbReference>
<dbReference type="SUPFAM" id="SSF53850">
    <property type="entry name" value="Periplasmic binding protein-like II"/>
    <property type="match status" value="1"/>
</dbReference>
<dbReference type="PANTHER" id="PTHR30427">
    <property type="entry name" value="TRANSCRIPTIONAL ACTIVATOR PROTEIN LYSR"/>
    <property type="match status" value="1"/>
</dbReference>
<dbReference type="InterPro" id="IPR036388">
    <property type="entry name" value="WH-like_DNA-bd_sf"/>
</dbReference>
<dbReference type="InterPro" id="IPR000847">
    <property type="entry name" value="LysR_HTH_N"/>
</dbReference>
<dbReference type="InterPro" id="IPR036390">
    <property type="entry name" value="WH_DNA-bd_sf"/>
</dbReference>
<evidence type="ECO:0000259" key="5">
    <source>
        <dbReference type="PROSITE" id="PS50931"/>
    </source>
</evidence>
<comment type="similarity">
    <text evidence="1">Belongs to the LysR transcriptional regulatory family.</text>
</comment>
<sequence>MRLRHIELFHAVMQAGSLSGAAAALAIAQPSASKMLAAAEADLGIVLFTRRQGSLRPTPEALALFEQTKKFQQSLDQVRRVAGNLAEHPGGRLRIGCIPSLGLNLIPRAVAGFQPRFPEVMLEIRTHHAEELCAQLLRRDLDIAIAFDPALPPGIQAKPLGRARVVYLPPAGEPPPAGATRLEDLPEHGWIGIGREDPLGRILAAALEERGLGDRAPAMEVRTYYLAQALVDCGLGHAIVDEFTAAARPGAALHLLEPSLSIGVFALGTPDGQAMPAFARFAEAVGALLR</sequence>
<keyword evidence="2" id="KW-0805">Transcription regulation</keyword>
<dbReference type="GO" id="GO:0043565">
    <property type="term" value="F:sequence-specific DNA binding"/>
    <property type="evidence" value="ECO:0007669"/>
    <property type="project" value="TreeGrafter"/>
</dbReference>
<dbReference type="Pfam" id="PF00126">
    <property type="entry name" value="HTH_1"/>
    <property type="match status" value="1"/>
</dbReference>
<feature type="domain" description="HTH lysR-type" evidence="5">
    <location>
        <begin position="1"/>
        <end position="58"/>
    </location>
</feature>
<dbReference type="GO" id="GO:0009089">
    <property type="term" value="P:lysine biosynthetic process via diaminopimelate"/>
    <property type="evidence" value="ECO:0007669"/>
    <property type="project" value="TreeGrafter"/>
</dbReference>
<dbReference type="Pfam" id="PF03466">
    <property type="entry name" value="LysR_substrate"/>
    <property type="match status" value="1"/>
</dbReference>
<evidence type="ECO:0000256" key="3">
    <source>
        <dbReference type="ARBA" id="ARBA00023125"/>
    </source>
</evidence>
<organism evidence="6 7">
    <name type="scientific">Teichococcus deserti</name>
    <dbReference type="NCBI Taxonomy" id="1817963"/>
    <lineage>
        <taxon>Bacteria</taxon>
        <taxon>Pseudomonadati</taxon>
        <taxon>Pseudomonadota</taxon>
        <taxon>Alphaproteobacteria</taxon>
        <taxon>Acetobacterales</taxon>
        <taxon>Roseomonadaceae</taxon>
        <taxon>Roseomonas</taxon>
    </lineage>
</organism>
<dbReference type="AlphaFoldDB" id="A0A1V2GZ80"/>
<protein>
    <recommendedName>
        <fullName evidence="5">HTH lysR-type domain-containing protein</fullName>
    </recommendedName>
</protein>
<accession>A0A1V2GZ80</accession>
<evidence type="ECO:0000256" key="4">
    <source>
        <dbReference type="ARBA" id="ARBA00023163"/>
    </source>
</evidence>
<evidence type="ECO:0000313" key="7">
    <source>
        <dbReference type="Proteomes" id="UP000188879"/>
    </source>
</evidence>
<evidence type="ECO:0000256" key="2">
    <source>
        <dbReference type="ARBA" id="ARBA00023015"/>
    </source>
</evidence>
<keyword evidence="3" id="KW-0238">DNA-binding</keyword>